<evidence type="ECO:0000256" key="1">
    <source>
        <dbReference type="SAM" id="MobiDB-lite"/>
    </source>
</evidence>
<dbReference type="VEuPathDB" id="CryptoDB:Cvel_20824"/>
<protein>
    <submittedName>
        <fullName evidence="2">Uncharacterized protein</fullName>
    </submittedName>
</protein>
<dbReference type="PhylomeDB" id="A0A0G4G9C8"/>
<accession>A0A0G4G9C8</accession>
<gene>
    <name evidence="2" type="ORF">Cvel_20824</name>
</gene>
<organism evidence="2">
    <name type="scientific">Chromera velia CCMP2878</name>
    <dbReference type="NCBI Taxonomy" id="1169474"/>
    <lineage>
        <taxon>Eukaryota</taxon>
        <taxon>Sar</taxon>
        <taxon>Alveolata</taxon>
        <taxon>Colpodellida</taxon>
        <taxon>Chromeraceae</taxon>
        <taxon>Chromera</taxon>
    </lineage>
</organism>
<reference evidence="2" key="1">
    <citation type="submission" date="2014-11" db="EMBL/GenBank/DDBJ databases">
        <authorList>
            <person name="Otto D Thomas"/>
            <person name="Naeem Raeece"/>
        </authorList>
    </citation>
    <scope>NUCLEOTIDE SEQUENCE</scope>
</reference>
<dbReference type="AlphaFoldDB" id="A0A0G4G9C8"/>
<feature type="region of interest" description="Disordered" evidence="1">
    <location>
        <begin position="1"/>
        <end position="31"/>
    </location>
</feature>
<name>A0A0G4G9C8_9ALVE</name>
<dbReference type="EMBL" id="CDMZ01000998">
    <property type="protein sequence ID" value="CEM25398.1"/>
    <property type="molecule type" value="Genomic_DNA"/>
</dbReference>
<sequence length="260" mass="29681">MKCCPKILNPKRKQQQAKAAESTLSGQSDLSEENKAHLLHVLYSRLGHATRQRLEATLKEKGVVREGAKQTYGITTARLREGDDGVFHPIELEKVKQKDIVERFEISPDGRLPQFVFDRLAKQAPPSPDSSDPPVPPVPDTEIPVDVDVIAEQAAEEAATAEFVRWSEMSKSQRERYMREKRKKRRELKETRIAKVFDSYLEIAYTVMKAEKARKLSQRENDTKGHIIASEEEVAQGLFKESDWKELARWCLCSVFDLSS</sequence>
<evidence type="ECO:0000313" key="2">
    <source>
        <dbReference type="EMBL" id="CEM25398.1"/>
    </source>
</evidence>
<proteinExistence type="predicted"/>